<dbReference type="Proteomes" id="UP000309061">
    <property type="component" value="Chromosome"/>
</dbReference>
<dbReference type="PANTHER" id="PTHR11579:SF18">
    <property type="entry name" value="PROTEIN-L-ISOASPARTATE O-METHYLTRANSFERASE"/>
    <property type="match status" value="1"/>
</dbReference>
<dbReference type="InterPro" id="IPR000682">
    <property type="entry name" value="PCMT"/>
</dbReference>
<dbReference type="Pfam" id="PF01135">
    <property type="entry name" value="PCMT"/>
    <property type="match status" value="1"/>
</dbReference>
<dbReference type="SUPFAM" id="SSF53335">
    <property type="entry name" value="S-adenosyl-L-methionine-dependent methyltransferases"/>
    <property type="match status" value="1"/>
</dbReference>
<dbReference type="Gene3D" id="3.40.50.150">
    <property type="entry name" value="Vaccinia Virus protein VP39"/>
    <property type="match status" value="1"/>
</dbReference>
<evidence type="ECO:0000313" key="5">
    <source>
        <dbReference type="Proteomes" id="UP000309061"/>
    </source>
</evidence>
<name>A0A6B8KCU6_9HYPH</name>
<protein>
    <recommendedName>
        <fullName evidence="2">Protein-L-isoaspartate O-methyltransferase</fullName>
    </recommendedName>
    <alternativeName>
        <fullName evidence="3">Protein L-isoaspartyl methyltransferase</fullName>
    </alternativeName>
</protein>
<dbReference type="GO" id="GO:0004719">
    <property type="term" value="F:protein-L-isoaspartate (D-aspartate) O-methyltransferase activity"/>
    <property type="evidence" value="ECO:0007669"/>
    <property type="project" value="InterPro"/>
</dbReference>
<dbReference type="AlphaFoldDB" id="A0A6B8KCU6"/>
<dbReference type="EMBL" id="CP046052">
    <property type="protein sequence ID" value="QGM44845.1"/>
    <property type="molecule type" value="Genomic_DNA"/>
</dbReference>
<keyword evidence="5" id="KW-1185">Reference proteome</keyword>
<organism evidence="4 5">
    <name type="scientific">Methylocystis heyeri</name>
    <dbReference type="NCBI Taxonomy" id="391905"/>
    <lineage>
        <taxon>Bacteria</taxon>
        <taxon>Pseudomonadati</taxon>
        <taxon>Pseudomonadota</taxon>
        <taxon>Alphaproteobacteria</taxon>
        <taxon>Hyphomicrobiales</taxon>
        <taxon>Methylocystaceae</taxon>
        <taxon>Methylocystis</taxon>
    </lineage>
</organism>
<evidence type="ECO:0000256" key="3">
    <source>
        <dbReference type="ARBA" id="ARBA00030757"/>
    </source>
</evidence>
<dbReference type="CDD" id="cd02440">
    <property type="entry name" value="AdoMet_MTases"/>
    <property type="match status" value="1"/>
</dbReference>
<sequence>MSGAFEAEALPIETRAALALQLRRAGVRNVAVMRAIERAPRELFSPHRFRDLSNRNLALPIECGQTMPSSAELGRWLEALGVEPSHRVLEVGSGSGYGAAVLAQLGREILSLERYETLAIEAQSRLTSLAISNAQVVFADGLAREPALGLFDRIILHMCFEETPATALERLAPGGVMVFGKFLPRAASGRRRARLVRLERAGSGFNEIDRGECRHAAALSGRALAL</sequence>
<evidence type="ECO:0000313" key="4">
    <source>
        <dbReference type="EMBL" id="QGM44845.1"/>
    </source>
</evidence>
<reference evidence="4 5" key="1">
    <citation type="submission" date="2019-11" db="EMBL/GenBank/DDBJ databases">
        <title>The genome sequence of Methylocystis heyeri.</title>
        <authorList>
            <person name="Oshkin I.Y."/>
            <person name="Miroshnikov K."/>
            <person name="Dedysh S.N."/>
        </authorList>
    </citation>
    <scope>NUCLEOTIDE SEQUENCE [LARGE SCALE GENOMIC DNA]</scope>
    <source>
        <strain evidence="4 5">H2</strain>
    </source>
</reference>
<dbReference type="InterPro" id="IPR029063">
    <property type="entry name" value="SAM-dependent_MTases_sf"/>
</dbReference>
<evidence type="ECO:0000256" key="2">
    <source>
        <dbReference type="ARBA" id="ARBA00013346"/>
    </source>
</evidence>
<dbReference type="RefSeq" id="WP_136495137.1">
    <property type="nucleotide sequence ID" value="NZ_CP046052.1"/>
</dbReference>
<proteinExistence type="inferred from homology"/>
<dbReference type="GO" id="GO:0032259">
    <property type="term" value="P:methylation"/>
    <property type="evidence" value="ECO:0007669"/>
    <property type="project" value="UniProtKB-KW"/>
</dbReference>
<keyword evidence="4" id="KW-0808">Transferase</keyword>
<dbReference type="PANTHER" id="PTHR11579">
    <property type="entry name" value="PROTEIN-L-ISOASPARTATE O-METHYLTRANSFERASE"/>
    <property type="match status" value="1"/>
</dbReference>
<evidence type="ECO:0000256" key="1">
    <source>
        <dbReference type="ARBA" id="ARBA00005369"/>
    </source>
</evidence>
<accession>A0A6B8KCU6</accession>
<dbReference type="GO" id="GO:0005737">
    <property type="term" value="C:cytoplasm"/>
    <property type="evidence" value="ECO:0007669"/>
    <property type="project" value="TreeGrafter"/>
</dbReference>
<keyword evidence="4" id="KW-0489">Methyltransferase</keyword>
<comment type="similarity">
    <text evidence="1">Belongs to the methyltransferase superfamily. L-isoaspartyl/D-aspartyl protein methyltransferase family.</text>
</comment>
<dbReference type="KEGG" id="mhey:H2LOC_003600"/>
<gene>
    <name evidence="4" type="ORF">H2LOC_003600</name>
</gene>
<dbReference type="OrthoDB" id="9810066at2"/>